<dbReference type="Proteomes" id="UP001295684">
    <property type="component" value="Unassembled WGS sequence"/>
</dbReference>
<evidence type="ECO:0000313" key="3">
    <source>
        <dbReference type="Proteomes" id="UP001295684"/>
    </source>
</evidence>
<feature type="transmembrane region" description="Helical" evidence="1">
    <location>
        <begin position="27"/>
        <end position="46"/>
    </location>
</feature>
<evidence type="ECO:0000256" key="1">
    <source>
        <dbReference type="SAM" id="Phobius"/>
    </source>
</evidence>
<comment type="caution">
    <text evidence="2">The sequence shown here is derived from an EMBL/GenBank/DDBJ whole genome shotgun (WGS) entry which is preliminary data.</text>
</comment>
<keyword evidence="3" id="KW-1185">Reference proteome</keyword>
<name>A0AAD1XW06_EUPCR</name>
<sequence>MSAILKIKKLFQKSTHLPVIINKARIFNTYASIAEIFGAIFFYAIPSQLNQSVLMIFFIAVSVLSIFGMMYIHMQSSGMFYKNSMLLNIVCHVSTITLIVFVMMRFYALWQVCNLVENYYSEIGESQPSGGLCIKGLIYYLSWIFVSMFFLTFLRLLSFYYMFKSFRYIKKREEDALKKKQRKMELSHRARKNRIRKEKLKKKNQVNSKRCMKRSHMMTTKPRWIKLIFSSKIEN</sequence>
<dbReference type="AlphaFoldDB" id="A0AAD1XW06"/>
<keyword evidence="1" id="KW-0812">Transmembrane</keyword>
<keyword evidence="1" id="KW-1133">Transmembrane helix</keyword>
<protein>
    <submittedName>
        <fullName evidence="2">Uncharacterized protein</fullName>
    </submittedName>
</protein>
<proteinExistence type="predicted"/>
<gene>
    <name evidence="2" type="ORF">ECRASSUSDP1_LOCUS21908</name>
</gene>
<feature type="transmembrane region" description="Helical" evidence="1">
    <location>
        <begin position="52"/>
        <end position="73"/>
    </location>
</feature>
<accession>A0AAD1XW06</accession>
<feature type="transmembrane region" description="Helical" evidence="1">
    <location>
        <begin position="137"/>
        <end position="163"/>
    </location>
</feature>
<feature type="transmembrane region" description="Helical" evidence="1">
    <location>
        <begin position="85"/>
        <end position="110"/>
    </location>
</feature>
<evidence type="ECO:0000313" key="2">
    <source>
        <dbReference type="EMBL" id="CAI2380473.1"/>
    </source>
</evidence>
<dbReference type="EMBL" id="CAMPGE010022435">
    <property type="protein sequence ID" value="CAI2380473.1"/>
    <property type="molecule type" value="Genomic_DNA"/>
</dbReference>
<organism evidence="2 3">
    <name type="scientific">Euplotes crassus</name>
    <dbReference type="NCBI Taxonomy" id="5936"/>
    <lineage>
        <taxon>Eukaryota</taxon>
        <taxon>Sar</taxon>
        <taxon>Alveolata</taxon>
        <taxon>Ciliophora</taxon>
        <taxon>Intramacronucleata</taxon>
        <taxon>Spirotrichea</taxon>
        <taxon>Hypotrichia</taxon>
        <taxon>Euplotida</taxon>
        <taxon>Euplotidae</taxon>
        <taxon>Moneuplotes</taxon>
    </lineage>
</organism>
<reference evidence="2" key="1">
    <citation type="submission" date="2023-07" db="EMBL/GenBank/DDBJ databases">
        <authorList>
            <consortium name="AG Swart"/>
            <person name="Singh M."/>
            <person name="Singh A."/>
            <person name="Seah K."/>
            <person name="Emmerich C."/>
        </authorList>
    </citation>
    <scope>NUCLEOTIDE SEQUENCE</scope>
    <source>
        <strain evidence="2">DP1</strain>
    </source>
</reference>
<keyword evidence="1" id="KW-0472">Membrane</keyword>